<protein>
    <submittedName>
        <fullName evidence="7">MFS transporter</fullName>
    </submittedName>
</protein>
<feature type="transmembrane region" description="Helical" evidence="5">
    <location>
        <begin position="86"/>
        <end position="106"/>
    </location>
</feature>
<feature type="transmembrane region" description="Helical" evidence="5">
    <location>
        <begin position="316"/>
        <end position="342"/>
    </location>
</feature>
<proteinExistence type="predicted"/>
<evidence type="ECO:0000256" key="2">
    <source>
        <dbReference type="ARBA" id="ARBA00022692"/>
    </source>
</evidence>
<evidence type="ECO:0000313" key="7">
    <source>
        <dbReference type="EMBL" id="MBC6449903.1"/>
    </source>
</evidence>
<feature type="transmembrane region" description="Helical" evidence="5">
    <location>
        <begin position="227"/>
        <end position="248"/>
    </location>
</feature>
<feature type="transmembrane region" description="Helical" evidence="5">
    <location>
        <begin position="112"/>
        <end position="134"/>
    </location>
</feature>
<dbReference type="PROSITE" id="PS00216">
    <property type="entry name" value="SUGAR_TRANSPORT_1"/>
    <property type="match status" value="1"/>
</dbReference>
<feature type="transmembrane region" description="Helical" evidence="5">
    <location>
        <begin position="146"/>
        <end position="166"/>
    </location>
</feature>
<feature type="transmembrane region" description="Helical" evidence="5">
    <location>
        <begin position="51"/>
        <end position="74"/>
    </location>
</feature>
<accession>A0ABR7LBP2</accession>
<dbReference type="PANTHER" id="PTHR23528:SF1">
    <property type="entry name" value="MAJOR FACILITATOR SUPERFAMILY (MFS) PROFILE DOMAIN-CONTAINING PROTEIN"/>
    <property type="match status" value="1"/>
</dbReference>
<keyword evidence="3 5" id="KW-1133">Transmembrane helix</keyword>
<feature type="transmembrane region" description="Helical" evidence="5">
    <location>
        <begin position="291"/>
        <end position="310"/>
    </location>
</feature>
<dbReference type="InterPro" id="IPR020846">
    <property type="entry name" value="MFS_dom"/>
</dbReference>
<dbReference type="InterPro" id="IPR036259">
    <property type="entry name" value="MFS_trans_sf"/>
</dbReference>
<evidence type="ECO:0000259" key="6">
    <source>
        <dbReference type="PROSITE" id="PS50850"/>
    </source>
</evidence>
<feature type="transmembrane region" description="Helical" evidence="5">
    <location>
        <begin position="12"/>
        <end position="31"/>
    </location>
</feature>
<evidence type="ECO:0000256" key="3">
    <source>
        <dbReference type="ARBA" id="ARBA00022989"/>
    </source>
</evidence>
<name>A0ABR7LBP2_9PSEU</name>
<dbReference type="Proteomes" id="UP000734823">
    <property type="component" value="Unassembled WGS sequence"/>
</dbReference>
<evidence type="ECO:0000256" key="1">
    <source>
        <dbReference type="ARBA" id="ARBA00004651"/>
    </source>
</evidence>
<dbReference type="RefSeq" id="WP_187222952.1">
    <property type="nucleotide sequence ID" value="NZ_JABVED010000013.1"/>
</dbReference>
<keyword evidence="2 5" id="KW-0812">Transmembrane</keyword>
<evidence type="ECO:0000256" key="4">
    <source>
        <dbReference type="ARBA" id="ARBA00023136"/>
    </source>
</evidence>
<dbReference type="Gene3D" id="1.20.1250.20">
    <property type="entry name" value="MFS general substrate transporter like domains"/>
    <property type="match status" value="2"/>
</dbReference>
<sequence>MVTKTATPQATTRWILAFCLATVATFVGWYGPLQILLGTQANLIDPTAKESILALVAGIGAVFSMIANPLWGALSDRTTSRFGQRVPWVAGGAIAGAGGLMVLATADSTAGMIAGWSLTQIALNAPFAALSAAIPDQVPVDRRGVAGGYFGVAQTVGVLGGTGLAYAGGTVMSGYVACATFVVLGSLPFVLLRRDRTITEAPAWDTKAFLRGFWISPRLHPDFAWAWLTRFLINLGNAIALLYLLFYLKDQVRVSDPEGGVVVLTGVYALALLGTVLVGGYWSDRVGRRRVFVAGSGIVMSVAAMLLAVWPTWPGAMVAATVLGVSFGIYTSVDFALITQVLPAAADRGKDLGVINIANTLPQVLAPVVAAPIVGRLGGYPALYTVSAGVGLLGAALVYRIKTVR</sequence>
<organism evidence="7 8">
    <name type="scientific">Actinokineospora xionganensis</name>
    <dbReference type="NCBI Taxonomy" id="2684470"/>
    <lineage>
        <taxon>Bacteria</taxon>
        <taxon>Bacillati</taxon>
        <taxon>Actinomycetota</taxon>
        <taxon>Actinomycetes</taxon>
        <taxon>Pseudonocardiales</taxon>
        <taxon>Pseudonocardiaceae</taxon>
        <taxon>Actinokineospora</taxon>
    </lineage>
</organism>
<evidence type="ECO:0000256" key="5">
    <source>
        <dbReference type="SAM" id="Phobius"/>
    </source>
</evidence>
<gene>
    <name evidence="7" type="ORF">GPZ80_22335</name>
</gene>
<dbReference type="SUPFAM" id="SSF103473">
    <property type="entry name" value="MFS general substrate transporter"/>
    <property type="match status" value="1"/>
</dbReference>
<dbReference type="PROSITE" id="PS50850">
    <property type="entry name" value="MFS"/>
    <property type="match status" value="1"/>
</dbReference>
<keyword evidence="4 5" id="KW-0472">Membrane</keyword>
<dbReference type="InterPro" id="IPR011701">
    <property type="entry name" value="MFS"/>
</dbReference>
<feature type="domain" description="Major facilitator superfamily (MFS) profile" evidence="6">
    <location>
        <begin position="222"/>
        <end position="405"/>
    </location>
</feature>
<evidence type="ECO:0000313" key="8">
    <source>
        <dbReference type="Proteomes" id="UP000734823"/>
    </source>
</evidence>
<dbReference type="Pfam" id="PF07690">
    <property type="entry name" value="MFS_1"/>
    <property type="match status" value="1"/>
</dbReference>
<dbReference type="InterPro" id="IPR005829">
    <property type="entry name" value="Sugar_transporter_CS"/>
</dbReference>
<keyword evidence="8" id="KW-1185">Reference proteome</keyword>
<comment type="caution">
    <text evidence="7">The sequence shown here is derived from an EMBL/GenBank/DDBJ whole genome shotgun (WGS) entry which is preliminary data.</text>
</comment>
<dbReference type="EMBL" id="JABVED010000013">
    <property type="protein sequence ID" value="MBC6449903.1"/>
    <property type="molecule type" value="Genomic_DNA"/>
</dbReference>
<feature type="transmembrane region" description="Helical" evidence="5">
    <location>
        <begin position="260"/>
        <end position="279"/>
    </location>
</feature>
<comment type="subcellular location">
    <subcellularLocation>
        <location evidence="1">Cell membrane</location>
        <topology evidence="1">Multi-pass membrane protein</topology>
    </subcellularLocation>
</comment>
<feature type="transmembrane region" description="Helical" evidence="5">
    <location>
        <begin position="354"/>
        <end position="374"/>
    </location>
</feature>
<feature type="transmembrane region" description="Helical" evidence="5">
    <location>
        <begin position="380"/>
        <end position="399"/>
    </location>
</feature>
<dbReference type="PANTHER" id="PTHR23528">
    <property type="match status" value="1"/>
</dbReference>
<reference evidence="7 8" key="1">
    <citation type="submission" date="2020-06" db="EMBL/GenBank/DDBJ databases">
        <title>Actinokineospora xiongansis sp. nov., isolated from soil of Baiyangdian.</title>
        <authorList>
            <person name="Zhang X."/>
        </authorList>
    </citation>
    <scope>NUCLEOTIDE SEQUENCE [LARGE SCALE GENOMIC DNA]</scope>
    <source>
        <strain evidence="7 8">HBU206404</strain>
    </source>
</reference>
<feature type="transmembrane region" description="Helical" evidence="5">
    <location>
        <begin position="172"/>
        <end position="192"/>
    </location>
</feature>